<evidence type="ECO:0000313" key="4">
    <source>
        <dbReference type="Proteomes" id="UP000054350"/>
    </source>
</evidence>
<keyword evidence="1" id="KW-0732">Signal</keyword>
<accession>A0A0L0S8J8</accession>
<dbReference type="VEuPathDB" id="FungiDB:AMAG_04300"/>
<reference evidence="3 4" key="1">
    <citation type="submission" date="2009-11" db="EMBL/GenBank/DDBJ databases">
        <title>Annotation of Allomyces macrogynus ATCC 38327.</title>
        <authorList>
            <consortium name="The Broad Institute Genome Sequencing Platform"/>
            <person name="Russ C."/>
            <person name="Cuomo C."/>
            <person name="Burger G."/>
            <person name="Gray M.W."/>
            <person name="Holland P.W.H."/>
            <person name="King N."/>
            <person name="Lang F.B.F."/>
            <person name="Roger A.J."/>
            <person name="Ruiz-Trillo I."/>
            <person name="Young S.K."/>
            <person name="Zeng Q."/>
            <person name="Gargeya S."/>
            <person name="Fitzgerald M."/>
            <person name="Haas B."/>
            <person name="Abouelleil A."/>
            <person name="Alvarado L."/>
            <person name="Arachchi H.M."/>
            <person name="Berlin A."/>
            <person name="Chapman S.B."/>
            <person name="Gearin G."/>
            <person name="Goldberg J."/>
            <person name="Griggs A."/>
            <person name="Gujja S."/>
            <person name="Hansen M."/>
            <person name="Heiman D."/>
            <person name="Howarth C."/>
            <person name="Larimer J."/>
            <person name="Lui A."/>
            <person name="MacDonald P.J.P."/>
            <person name="McCowen C."/>
            <person name="Montmayeur A."/>
            <person name="Murphy C."/>
            <person name="Neiman D."/>
            <person name="Pearson M."/>
            <person name="Priest M."/>
            <person name="Roberts A."/>
            <person name="Saif S."/>
            <person name="Shea T."/>
            <person name="Sisk P."/>
            <person name="Stolte C."/>
            <person name="Sykes S."/>
            <person name="Wortman J."/>
            <person name="Nusbaum C."/>
            <person name="Birren B."/>
        </authorList>
    </citation>
    <scope>NUCLEOTIDE SEQUENCE [LARGE SCALE GENOMIC DNA]</scope>
    <source>
        <strain evidence="3 4">ATCC 38327</strain>
    </source>
</reference>
<evidence type="ECO:0000313" key="3">
    <source>
        <dbReference type="EMBL" id="KNE58746.1"/>
    </source>
</evidence>
<dbReference type="Pfam" id="PF21762">
    <property type="entry name" value="DEDDh_C"/>
    <property type="match status" value="1"/>
</dbReference>
<dbReference type="InterPro" id="IPR036397">
    <property type="entry name" value="RNaseH_sf"/>
</dbReference>
<dbReference type="OrthoDB" id="5953249at2759"/>
<dbReference type="GO" id="GO:0003676">
    <property type="term" value="F:nucleic acid binding"/>
    <property type="evidence" value="ECO:0007669"/>
    <property type="project" value="InterPro"/>
</dbReference>
<keyword evidence="4" id="KW-1185">Reference proteome</keyword>
<feature type="signal peptide" evidence="1">
    <location>
        <begin position="1"/>
        <end position="21"/>
    </location>
</feature>
<dbReference type="AlphaFoldDB" id="A0A0L0S8J8"/>
<dbReference type="Gene3D" id="3.30.420.10">
    <property type="entry name" value="Ribonuclease H-like superfamily/Ribonuclease H"/>
    <property type="match status" value="1"/>
</dbReference>
<dbReference type="GO" id="GO:0005634">
    <property type="term" value="C:nucleus"/>
    <property type="evidence" value="ECO:0007669"/>
    <property type="project" value="TreeGrafter"/>
</dbReference>
<dbReference type="SUPFAM" id="SSF53098">
    <property type="entry name" value="Ribonuclease H-like"/>
    <property type="match status" value="1"/>
</dbReference>
<feature type="chain" id="PRO_5005547968" description="Gfd2/YDR514C-like C-terminal domain-containing protein" evidence="1">
    <location>
        <begin position="22"/>
        <end position="469"/>
    </location>
</feature>
<evidence type="ECO:0000256" key="1">
    <source>
        <dbReference type="SAM" id="SignalP"/>
    </source>
</evidence>
<name>A0A0L0S8J8_ALLM3</name>
<dbReference type="PANTHER" id="PTHR28083">
    <property type="entry name" value="GOOD FOR FULL DBP5 ACTIVITY PROTEIN 2"/>
    <property type="match status" value="1"/>
</dbReference>
<proteinExistence type="predicted"/>
<gene>
    <name evidence="3" type="ORF">AMAG_04300</name>
</gene>
<dbReference type="Proteomes" id="UP000054350">
    <property type="component" value="Unassembled WGS sequence"/>
</dbReference>
<dbReference type="STRING" id="578462.A0A0L0S8J8"/>
<feature type="domain" description="Gfd2/YDR514C-like C-terminal" evidence="2">
    <location>
        <begin position="291"/>
        <end position="434"/>
    </location>
</feature>
<dbReference type="EMBL" id="GG745333">
    <property type="protein sequence ID" value="KNE58746.1"/>
    <property type="molecule type" value="Genomic_DNA"/>
</dbReference>
<dbReference type="InterPro" id="IPR040151">
    <property type="entry name" value="Gfd2/YDR514C-like"/>
</dbReference>
<sequence length="469" mass="49750">MQRHDAFHLHAIKAAWGPALALLGTPATSPGAAVGMTAPAPGPACTSPTATTLDPFDAFMVHWMASYRVPFVHGVTAADTDLTATALGTPTYHALQHAVAAALAATAHPSLLAYTVAHEPLAATLARLLPHVKPDTVLVDATNFSHTAAFFFPNYESVLKHLRAEAYNNKKIVQRKKRERTLALSRLELDRARQVVAATAGAVPRGPARPGRDATVVLRIVALDIEAYEFNHKLLTEIGYSVADVVVSSPYLTPCATPPSGGTETASRNPSRSAAAVPETWHAWPTPESTTRLQMFHCLVEEHLALRNGVRVADAKDAFLGASVTAPLATALATVADVIRSADILVGHAVASDLQFLKRERVRFPTVPMAQAAVRDAAAVSVADTQSMYKALTGSVDCVRLAKVLDHVQVGYDPARLHNAGNDAWYTLLAFMTMAAGAPRLVSPVVADGAARAAEAGANDDQEEEAMQE</sequence>
<organism evidence="3 4">
    <name type="scientific">Allomyces macrogynus (strain ATCC 38327)</name>
    <name type="common">Allomyces javanicus var. macrogynus</name>
    <dbReference type="NCBI Taxonomy" id="578462"/>
    <lineage>
        <taxon>Eukaryota</taxon>
        <taxon>Fungi</taxon>
        <taxon>Fungi incertae sedis</taxon>
        <taxon>Blastocladiomycota</taxon>
        <taxon>Blastocladiomycetes</taxon>
        <taxon>Blastocladiales</taxon>
        <taxon>Blastocladiaceae</taxon>
        <taxon>Allomyces</taxon>
    </lineage>
</organism>
<reference evidence="4" key="2">
    <citation type="submission" date="2009-11" db="EMBL/GenBank/DDBJ databases">
        <title>The Genome Sequence of Allomyces macrogynus strain ATCC 38327.</title>
        <authorList>
            <consortium name="The Broad Institute Genome Sequencing Platform"/>
            <person name="Russ C."/>
            <person name="Cuomo C."/>
            <person name="Shea T."/>
            <person name="Young S.K."/>
            <person name="Zeng Q."/>
            <person name="Koehrsen M."/>
            <person name="Haas B."/>
            <person name="Borodovsky M."/>
            <person name="Guigo R."/>
            <person name="Alvarado L."/>
            <person name="Berlin A."/>
            <person name="Borenstein D."/>
            <person name="Chen Z."/>
            <person name="Engels R."/>
            <person name="Freedman E."/>
            <person name="Gellesch M."/>
            <person name="Goldberg J."/>
            <person name="Griggs A."/>
            <person name="Gujja S."/>
            <person name="Heiman D."/>
            <person name="Hepburn T."/>
            <person name="Howarth C."/>
            <person name="Jen D."/>
            <person name="Larson L."/>
            <person name="Lewis B."/>
            <person name="Mehta T."/>
            <person name="Park D."/>
            <person name="Pearson M."/>
            <person name="Roberts A."/>
            <person name="Saif S."/>
            <person name="Shenoy N."/>
            <person name="Sisk P."/>
            <person name="Stolte C."/>
            <person name="Sykes S."/>
            <person name="Walk T."/>
            <person name="White J."/>
            <person name="Yandava C."/>
            <person name="Burger G."/>
            <person name="Gray M.W."/>
            <person name="Holland P.W.H."/>
            <person name="King N."/>
            <person name="Lang F.B.F."/>
            <person name="Roger A.J."/>
            <person name="Ruiz-Trillo I."/>
            <person name="Lander E."/>
            <person name="Nusbaum C."/>
        </authorList>
    </citation>
    <scope>NUCLEOTIDE SEQUENCE [LARGE SCALE GENOMIC DNA]</scope>
    <source>
        <strain evidence="4">ATCC 38327</strain>
    </source>
</reference>
<evidence type="ECO:0000259" key="2">
    <source>
        <dbReference type="Pfam" id="PF21762"/>
    </source>
</evidence>
<dbReference type="InterPro" id="IPR048519">
    <property type="entry name" value="Gfd2/YDR514C-like_C"/>
</dbReference>
<protein>
    <recommendedName>
        <fullName evidence="2">Gfd2/YDR514C-like C-terminal domain-containing protein</fullName>
    </recommendedName>
</protein>
<dbReference type="PANTHER" id="PTHR28083:SF1">
    <property type="entry name" value="GOOD FOR FULL DBP5 ACTIVITY PROTEIN 2"/>
    <property type="match status" value="1"/>
</dbReference>
<dbReference type="InterPro" id="IPR012337">
    <property type="entry name" value="RNaseH-like_sf"/>
</dbReference>